<dbReference type="KEGG" id="rdp:RD2015_3210"/>
<reference evidence="1 2" key="1">
    <citation type="submission" date="2015-12" db="EMBL/GenBank/DDBJ databases">
        <title>Complete genome of Roseateles depolymerans KCTC 42856.</title>
        <authorList>
            <person name="Kim K.M."/>
        </authorList>
    </citation>
    <scope>NUCLEOTIDE SEQUENCE [LARGE SCALE GENOMIC DNA]</scope>
    <source>
        <strain evidence="1 2">KCTC 42856</strain>
    </source>
</reference>
<evidence type="ECO:0000313" key="1">
    <source>
        <dbReference type="EMBL" id="ALV07670.1"/>
    </source>
</evidence>
<name>A0A0U3D249_9BURK</name>
<dbReference type="STRING" id="76731.RD2015_3210"/>
<accession>A0A0U3D249</accession>
<dbReference type="RefSeq" id="WP_058935742.1">
    <property type="nucleotide sequence ID" value="NZ_CP013729.1"/>
</dbReference>
<protein>
    <submittedName>
        <fullName evidence="1">Uncharacterized protein</fullName>
    </submittedName>
</protein>
<sequence>MNVQEDLSTDHHRWIAGLFFCGLLLAPVLADGFFGKHASQHSPWLYAYVVFIGSALLLSLFSVDFQLSASEVRRNIRLLGRRIGSRGLVRRSELKEIRRTTTAVWEHKGALSGTHIDGYIHEIQLVTLDDRCIAFIRFRDVHKNPAELTRVLDESSSLLRLPVVERFHE</sequence>
<dbReference type="Proteomes" id="UP000060699">
    <property type="component" value="Chromosome"/>
</dbReference>
<organism evidence="1 2">
    <name type="scientific">Roseateles depolymerans</name>
    <dbReference type="NCBI Taxonomy" id="76731"/>
    <lineage>
        <taxon>Bacteria</taxon>
        <taxon>Pseudomonadati</taxon>
        <taxon>Pseudomonadota</taxon>
        <taxon>Betaproteobacteria</taxon>
        <taxon>Burkholderiales</taxon>
        <taxon>Sphaerotilaceae</taxon>
        <taxon>Roseateles</taxon>
    </lineage>
</organism>
<keyword evidence="2" id="KW-1185">Reference proteome</keyword>
<evidence type="ECO:0000313" key="2">
    <source>
        <dbReference type="Proteomes" id="UP000060699"/>
    </source>
</evidence>
<gene>
    <name evidence="1" type="ORF">RD2015_3210</name>
</gene>
<proteinExistence type="predicted"/>
<dbReference type="EMBL" id="CP013729">
    <property type="protein sequence ID" value="ALV07670.1"/>
    <property type="molecule type" value="Genomic_DNA"/>
</dbReference>
<dbReference type="AlphaFoldDB" id="A0A0U3D249"/>